<comment type="caution">
    <text evidence="2">The sequence shown here is derived from an EMBL/GenBank/DDBJ whole genome shotgun (WGS) entry which is preliminary data.</text>
</comment>
<dbReference type="EMBL" id="ATFC01000009">
    <property type="protein sequence ID" value="EPF46474.1"/>
    <property type="molecule type" value="Genomic_DNA"/>
</dbReference>
<sequence>MKKIAVLLLLVLTMAGCQMYKTKDTIIENKSDYAATVDARNFKEDEKQILSYKFTVDSGKSLSLPMYDNGDVSLVSIGRNYLNKVTDTHYEILNALPVSFTIYNTIDKKVILSDIHSLFDAQTLNGKQTTSVQIFNPQKIQLLAVSVPDSIILKVDIQDKKIIIKH</sequence>
<accession>S3MBR7</accession>
<dbReference type="RefSeq" id="WP_016519281.1">
    <property type="nucleotide sequence ID" value="NZ_KE332512.1"/>
</dbReference>
<organism evidence="2 3">
    <name type="scientific">Treponema vincentii F0403</name>
    <dbReference type="NCBI Taxonomy" id="1125702"/>
    <lineage>
        <taxon>Bacteria</taxon>
        <taxon>Pseudomonadati</taxon>
        <taxon>Spirochaetota</taxon>
        <taxon>Spirochaetia</taxon>
        <taxon>Spirochaetales</taxon>
        <taxon>Treponemataceae</taxon>
        <taxon>Treponema</taxon>
    </lineage>
</organism>
<dbReference type="GeneID" id="301462115"/>
<evidence type="ECO:0000313" key="3">
    <source>
        <dbReference type="Proteomes" id="UP000014605"/>
    </source>
</evidence>
<reference evidence="2 3" key="1">
    <citation type="submission" date="2013-04" db="EMBL/GenBank/DDBJ databases">
        <title>The Genome Sequence of Treponema vincentii F0403.</title>
        <authorList>
            <consortium name="The Broad Institute Genomics Platform"/>
            <person name="Earl A."/>
            <person name="Ward D."/>
            <person name="Feldgarden M."/>
            <person name="Gevers D."/>
            <person name="Leonetti C."/>
            <person name="Izard J."/>
            <person name="Walker B."/>
            <person name="Young S."/>
            <person name="Zeng Q."/>
            <person name="Gargeya S."/>
            <person name="Fitzgerald M."/>
            <person name="Haas B."/>
            <person name="Abouelleil A."/>
            <person name="Allen A.W."/>
            <person name="Alvarado L."/>
            <person name="Arachchi H.M."/>
            <person name="Berlin A.M."/>
            <person name="Chapman S.B."/>
            <person name="Gainer-Dewar J."/>
            <person name="Goldberg J."/>
            <person name="Griggs A."/>
            <person name="Gujja S."/>
            <person name="Hansen M."/>
            <person name="Howarth C."/>
            <person name="Imamovic A."/>
            <person name="Ireland A."/>
            <person name="Larimer J."/>
            <person name="McCowan C."/>
            <person name="Murphy C."/>
            <person name="Pearson M."/>
            <person name="Poon T.W."/>
            <person name="Priest M."/>
            <person name="Roberts A."/>
            <person name="Saif S."/>
            <person name="Shea T."/>
            <person name="Sisk P."/>
            <person name="Sykes S."/>
            <person name="Wortman J."/>
            <person name="Nusbaum C."/>
            <person name="Birren B."/>
        </authorList>
    </citation>
    <scope>NUCLEOTIDE SEQUENCE [LARGE SCALE GENOMIC DNA]</scope>
    <source>
        <strain evidence="2 3">F0403</strain>
    </source>
</reference>
<evidence type="ECO:0008006" key="4">
    <source>
        <dbReference type="Google" id="ProtNLM"/>
    </source>
</evidence>
<feature type="chain" id="PRO_5004511936" description="Lipoprotein" evidence="1">
    <location>
        <begin position="21"/>
        <end position="166"/>
    </location>
</feature>
<name>S3MBR7_9SPIR</name>
<feature type="signal peptide" evidence="1">
    <location>
        <begin position="1"/>
        <end position="20"/>
    </location>
</feature>
<dbReference type="Proteomes" id="UP000014605">
    <property type="component" value="Unassembled WGS sequence"/>
</dbReference>
<dbReference type="PATRIC" id="fig|1125702.3.peg.2053"/>
<proteinExistence type="predicted"/>
<protein>
    <recommendedName>
        <fullName evidence="4">Lipoprotein</fullName>
    </recommendedName>
</protein>
<dbReference type="HOGENOM" id="CLU_1601983_0_0_12"/>
<keyword evidence="1" id="KW-0732">Signal</keyword>
<dbReference type="PROSITE" id="PS51257">
    <property type="entry name" value="PROKAR_LIPOPROTEIN"/>
    <property type="match status" value="1"/>
</dbReference>
<keyword evidence="3" id="KW-1185">Reference proteome</keyword>
<evidence type="ECO:0000313" key="2">
    <source>
        <dbReference type="EMBL" id="EPF46474.1"/>
    </source>
</evidence>
<dbReference type="AlphaFoldDB" id="S3MBR7"/>
<gene>
    <name evidence="2" type="ORF">HMPREF1222_01996</name>
</gene>
<evidence type="ECO:0000256" key="1">
    <source>
        <dbReference type="SAM" id="SignalP"/>
    </source>
</evidence>